<name>A0A6V7IGD6_9HYME</name>
<dbReference type="Gene3D" id="3.40.50.1010">
    <property type="entry name" value="5'-nuclease"/>
    <property type="match status" value="1"/>
</dbReference>
<sequence>MGIRGLTTYIANRSDYFFEPYELQNTYLVIDGWSLSSQIYIRVARCNCTFGGDYDQFAHSVTQFFSDLLRCNITPIVLLDGGWENKKKATVYTRAREKLSTASTFNPGVQNRLKFFPLLLTDVFKDVLVKLEINFAMCPFEADDCIATIAKILKAPVLSYDSDFYIYGVEYIPFNTLDPYITKNKLGYAKRCKIYRVEKLLDKFKGLDVSLLPLAAILLGNDYINRSTFKHFFSKMKLRKCQNQNEQQRRIKTILNWLTNYSLTTAVAAVLKKLPRDQRPKVLQSIEIIVNGYSLLTTYMLQPLGLTESHTAALNELQKKAFKFHGDLNRLEEAGIEEIEDGRTNLSSDAVEKDDEDDEDEVEEEEEEEGNTDEDFDLLAAEKFAASVPEWFIKSHLAGDFPAYFINMMTHNIYILPSQIEDFSQPTTHEISLPIIHKIFSILSSSKGEENVLQLVIREKKQFVRQFITVPSCSTSLEELRELDLNEKKKIIDDVLGISEEDRFDEIPENWRLYVATIIFWMKREVLPERTNIHLCCVLVSMLFYFIDDKIGFVRSRKTFERKFASEIDKLEKKSREAINQSKSENPGLSLQESIDSVSNEDCIAAGHFLISHFEMDERLRTLPRRFSVEIVHAFAQLQSCFRHIMHLNALLGYPYHHPRTADVYNGTLLYNLYTNFVKRVDVHSYIKIKLEKASSLFKVYQSLQNFVERILVNVPVEKSNPKRKRNRKKKDKMQDDEEFFSAESDSEVPEKNAQFYDPRNPFTLLTDS</sequence>
<dbReference type="SUPFAM" id="SSF88723">
    <property type="entry name" value="PIN domain-like"/>
    <property type="match status" value="1"/>
</dbReference>
<feature type="compositionally biased region" description="Acidic residues" evidence="2">
    <location>
        <begin position="352"/>
        <end position="375"/>
    </location>
</feature>
<evidence type="ECO:0000256" key="2">
    <source>
        <dbReference type="SAM" id="MobiDB-lite"/>
    </source>
</evidence>
<feature type="compositionally biased region" description="Acidic residues" evidence="2">
    <location>
        <begin position="735"/>
        <end position="748"/>
    </location>
</feature>
<proteinExistence type="inferred from homology"/>
<dbReference type="PANTHER" id="PTHR15665">
    <property type="entry name" value="ASTEROID PROTEIN"/>
    <property type="match status" value="1"/>
</dbReference>
<feature type="region of interest" description="Disordered" evidence="2">
    <location>
        <begin position="339"/>
        <end position="375"/>
    </location>
</feature>
<dbReference type="InterPro" id="IPR026832">
    <property type="entry name" value="Asteroid"/>
</dbReference>
<dbReference type="EMBL" id="CADCXW020000003">
    <property type="protein sequence ID" value="CAD1536752.1"/>
    <property type="molecule type" value="Genomic_DNA"/>
</dbReference>
<feature type="compositionally biased region" description="Basic residues" evidence="2">
    <location>
        <begin position="722"/>
        <end position="732"/>
    </location>
</feature>
<evidence type="ECO:0000313" key="3">
    <source>
        <dbReference type="EMBL" id="CAD1536752.1"/>
    </source>
</evidence>
<protein>
    <submittedName>
        <fullName evidence="3">Uncharacterized protein</fullName>
    </submittedName>
</protein>
<dbReference type="PANTHER" id="PTHR15665:SF1">
    <property type="entry name" value="PROTEIN ASTEROID HOMOLOG 1"/>
    <property type="match status" value="1"/>
</dbReference>
<comment type="similarity">
    <text evidence="1">Belongs to the asteroid family.</text>
</comment>
<evidence type="ECO:0000256" key="1">
    <source>
        <dbReference type="ARBA" id="ARBA00007398"/>
    </source>
</evidence>
<feature type="region of interest" description="Disordered" evidence="2">
    <location>
        <begin position="721"/>
        <end position="769"/>
    </location>
</feature>
<gene>
    <name evidence="3" type="ORF">BBRV_LOCUS20197</name>
</gene>
<dbReference type="AlphaFoldDB" id="A0A6V7IGD6"/>
<organism evidence="3">
    <name type="scientific">Bracon brevicornis</name>
    <dbReference type="NCBI Taxonomy" id="1563983"/>
    <lineage>
        <taxon>Eukaryota</taxon>
        <taxon>Metazoa</taxon>
        <taxon>Ecdysozoa</taxon>
        <taxon>Arthropoda</taxon>
        <taxon>Hexapoda</taxon>
        <taxon>Insecta</taxon>
        <taxon>Pterygota</taxon>
        <taxon>Neoptera</taxon>
        <taxon>Endopterygota</taxon>
        <taxon>Hymenoptera</taxon>
        <taxon>Apocrita</taxon>
        <taxon>Ichneumonoidea</taxon>
        <taxon>Braconidae</taxon>
        <taxon>Braconinae</taxon>
        <taxon>Bracon</taxon>
    </lineage>
</organism>
<reference evidence="3" key="1">
    <citation type="submission" date="2020-07" db="EMBL/GenBank/DDBJ databases">
        <authorList>
            <person name="Ferguson B K."/>
        </authorList>
    </citation>
    <scope>NUCLEOTIDE SEQUENCE</scope>
    <source>
        <strain evidence="3">L06</strain>
    </source>
</reference>
<accession>A0A6V7IGD6</accession>
<dbReference type="InterPro" id="IPR029060">
    <property type="entry name" value="PIN-like_dom_sf"/>
</dbReference>